<evidence type="ECO:0000256" key="1">
    <source>
        <dbReference type="ARBA" id="ARBA00022729"/>
    </source>
</evidence>
<dbReference type="Gene3D" id="3.30.70.1070">
    <property type="entry name" value="Sporulation related repeat"/>
    <property type="match status" value="1"/>
</dbReference>
<dbReference type="SUPFAM" id="SSF48452">
    <property type="entry name" value="TPR-like"/>
    <property type="match status" value="1"/>
</dbReference>
<dbReference type="GO" id="GO:0042834">
    <property type="term" value="F:peptidoglycan binding"/>
    <property type="evidence" value="ECO:0007669"/>
    <property type="project" value="InterPro"/>
</dbReference>
<sequence>MCCRVIYIQWLLFLLAFFSGITHVYAKEEIKYIDLAAPYVIVVASASERFSVEDLNGAYTSNGHRYYVVKVKSKGKTLYQLRYGFFRTPRAAKKIQAQLKLRFKKTYVSKTKQAERNISSQTELVPSAHAKLAEYLIVSTAYETANVIAEIAGKAIKKASVPEARTEVEAVDEDTDDEPVKVAEIKYDNYLVLNLKTTNNLSDFDKIIKHPEIKNNAFYISELKIDGRIWYQYRLGFFVDEKIARQKLAALRSEFPLARMIRVTSDEKEDATARVRSFFAVAPVAKNAKPLPKLKAVAVDKLQALMKKGSNALSDKRYAAAIRTFTQLLRYPESKYSMDSQEFLGFAYELNGNIAESRREYDRYLSLYPESRGANRVRQRLASLLTAREDPRKKLRERRARTRDSQWQNFGSFSQFYRRDVSQLNDQSTREDLSLLSSDVSVSSRYRGEEYLMSSRFIGGHDLDFTGVENKSSSSISSLYFDVTNLDGDFYGIIGRQSVSKDGILGRMDGAIVSYKLNDYVKLNASMGFVVEDTRKSANKDKFFTGISADLGTFSNAWDFNVYYIQQKDGSLMGRQAIGSEVRYFHPRRTLFALVDYDVMFKELNTVLAIGNWQFENRIQVNATIDIRRSPFLTTSNALLNNSIPGVTTTDDLLTPAGGGLTESQVRARAINQTATSQTFTLGFNAPISDKYQISADVTSTKLSDSLNETPVQPAPPEPPVAVPGTVAGAGPDYFYNLQLIGNSVFMMNDSMIAGFRFSDTDRGKVNSLNFNLRFPVSRNWRLNPRLRIDERTNTDGTDQSVIAYALRVDYRLKRNINFEFDLGQEQTDTGRLNANSDERRALFLSLGYRYDF</sequence>
<dbReference type="Pfam" id="PF05036">
    <property type="entry name" value="SPOR"/>
    <property type="match status" value="1"/>
</dbReference>
<evidence type="ECO:0000313" key="3">
    <source>
        <dbReference type="EMBL" id="VAW63439.1"/>
    </source>
</evidence>
<accession>A0A3B0XNG5</accession>
<evidence type="ECO:0000259" key="2">
    <source>
        <dbReference type="PROSITE" id="PS51724"/>
    </source>
</evidence>
<dbReference type="InterPro" id="IPR039565">
    <property type="entry name" value="BamD-like"/>
</dbReference>
<reference evidence="3" key="1">
    <citation type="submission" date="2018-06" db="EMBL/GenBank/DDBJ databases">
        <authorList>
            <person name="Zhirakovskaya E."/>
        </authorList>
    </citation>
    <scope>NUCLEOTIDE SEQUENCE</scope>
</reference>
<dbReference type="Pfam" id="PF13525">
    <property type="entry name" value="YfiO"/>
    <property type="match status" value="1"/>
</dbReference>
<keyword evidence="1" id="KW-0732">Signal</keyword>
<dbReference type="PROSITE" id="PS51724">
    <property type="entry name" value="SPOR"/>
    <property type="match status" value="1"/>
</dbReference>
<organism evidence="3">
    <name type="scientific">hydrothermal vent metagenome</name>
    <dbReference type="NCBI Taxonomy" id="652676"/>
    <lineage>
        <taxon>unclassified sequences</taxon>
        <taxon>metagenomes</taxon>
        <taxon>ecological metagenomes</taxon>
    </lineage>
</organism>
<dbReference type="AlphaFoldDB" id="A0A3B0XNG5"/>
<dbReference type="InterPro" id="IPR036680">
    <property type="entry name" value="SPOR-like_sf"/>
</dbReference>
<name>A0A3B0XNG5_9ZZZZ</name>
<dbReference type="InterPro" id="IPR011990">
    <property type="entry name" value="TPR-like_helical_dom_sf"/>
</dbReference>
<gene>
    <name evidence="3" type="ORF">MNBD_GAMMA11-2517</name>
</gene>
<feature type="domain" description="SPOR" evidence="2">
    <location>
        <begin position="33"/>
        <end position="114"/>
    </location>
</feature>
<protein>
    <recommendedName>
        <fullName evidence="2">SPOR domain-containing protein</fullName>
    </recommendedName>
</protein>
<dbReference type="EMBL" id="UOFG01000200">
    <property type="protein sequence ID" value="VAW63439.1"/>
    <property type="molecule type" value="Genomic_DNA"/>
</dbReference>
<dbReference type="SUPFAM" id="SSF56935">
    <property type="entry name" value="Porins"/>
    <property type="match status" value="1"/>
</dbReference>
<dbReference type="InterPro" id="IPR007730">
    <property type="entry name" value="SPOR-like_dom"/>
</dbReference>
<dbReference type="Gene3D" id="1.25.40.10">
    <property type="entry name" value="Tetratricopeptide repeat domain"/>
    <property type="match status" value="1"/>
</dbReference>
<proteinExistence type="predicted"/>